<dbReference type="Proteomes" id="UP000094487">
    <property type="component" value="Unassembled WGS sequence"/>
</dbReference>
<sequence>MLSNGDLRLIVTTVLARAPDWLKKELVAKEEKTRREAEESLATMIAAALASSNDNRSGA</sequence>
<accession>A0A1E3LSN2</accession>
<comment type="caution">
    <text evidence="1">The sequence shown here is derived from an EMBL/GenBank/DDBJ whole genome shotgun (WGS) entry which is preliminary data.</text>
</comment>
<dbReference type="EMBL" id="MDDS01000053">
    <property type="protein sequence ID" value="ODP36739.1"/>
    <property type="molecule type" value="Genomic_DNA"/>
</dbReference>
<reference evidence="1 2" key="1">
    <citation type="submission" date="2016-08" db="EMBL/GenBank/DDBJ databases">
        <title>Draft genome of the agarase producing Sphingomonas sp. MCT13.</title>
        <authorList>
            <person name="D'Andrea M.M."/>
            <person name="Rossolini G.M."/>
            <person name="Thaller M.C."/>
        </authorList>
    </citation>
    <scope>NUCLEOTIDE SEQUENCE [LARGE SCALE GENOMIC DNA]</scope>
    <source>
        <strain evidence="1 2">MCT13</strain>
    </source>
</reference>
<dbReference type="RefSeq" id="WP_069321488.1">
    <property type="nucleotide sequence ID" value="NZ_MDDS01000053.1"/>
</dbReference>
<evidence type="ECO:0000313" key="1">
    <source>
        <dbReference type="EMBL" id="ODP36739.1"/>
    </source>
</evidence>
<gene>
    <name evidence="1" type="ORF">BFL28_19755</name>
</gene>
<proteinExistence type="predicted"/>
<protein>
    <submittedName>
        <fullName evidence="1">Uncharacterized protein</fullName>
    </submittedName>
</protein>
<dbReference type="AlphaFoldDB" id="A0A1E3LSN2"/>
<keyword evidence="2" id="KW-1185">Reference proteome</keyword>
<organism evidence="1 2">
    <name type="scientific">Sphingomonas turrisvirgatae</name>
    <dbReference type="NCBI Taxonomy" id="1888892"/>
    <lineage>
        <taxon>Bacteria</taxon>
        <taxon>Pseudomonadati</taxon>
        <taxon>Pseudomonadota</taxon>
        <taxon>Alphaproteobacteria</taxon>
        <taxon>Sphingomonadales</taxon>
        <taxon>Sphingomonadaceae</taxon>
        <taxon>Sphingomonas</taxon>
    </lineage>
</organism>
<name>A0A1E3LSN2_9SPHN</name>
<evidence type="ECO:0000313" key="2">
    <source>
        <dbReference type="Proteomes" id="UP000094487"/>
    </source>
</evidence>
<dbReference type="STRING" id="1888892.BFL28_19755"/>